<evidence type="ECO:0000313" key="1">
    <source>
        <dbReference type="EMBL" id="MBK1816666.1"/>
    </source>
</evidence>
<comment type="caution">
    <text evidence="1">The sequence shown here is derived from an EMBL/GenBank/DDBJ whole genome shotgun (WGS) entry which is preliminary data.</text>
</comment>
<accession>A0A934VC72</accession>
<dbReference type="Gene3D" id="3.40.50.150">
    <property type="entry name" value="Vaccinia Virus protein VP39"/>
    <property type="match status" value="1"/>
</dbReference>
<dbReference type="CDD" id="cd02440">
    <property type="entry name" value="AdoMet_MTases"/>
    <property type="match status" value="1"/>
</dbReference>
<proteinExistence type="predicted"/>
<dbReference type="RefSeq" id="WP_200351597.1">
    <property type="nucleotide sequence ID" value="NZ_BAABHZ010000006.1"/>
</dbReference>
<dbReference type="PANTHER" id="PTHR37524:SF2">
    <property type="entry name" value="RIBOSOMAL RNA METHYLTRANSFERASE FTSJ DOMAIN-CONTAINING PROTEIN"/>
    <property type="match status" value="1"/>
</dbReference>
<gene>
    <name evidence="1" type="ORF">JIN84_13655</name>
</gene>
<dbReference type="Proteomes" id="UP000600139">
    <property type="component" value="Unassembled WGS sequence"/>
</dbReference>
<dbReference type="SUPFAM" id="SSF53335">
    <property type="entry name" value="S-adenosyl-L-methionine-dependent methyltransferases"/>
    <property type="match status" value="1"/>
</dbReference>
<dbReference type="AlphaFoldDB" id="A0A934VC72"/>
<protein>
    <recommendedName>
        <fullName evidence="3">23S rRNA (Cytidine2498-2'-O)-methyltransferase</fullName>
    </recommendedName>
</protein>
<sequence>MNPHRGQSDNGHCLTCDSPLLLPQKVTSILDSSAPTSSPAGWLVRISEVFADHADDIVEGLDGKLSKKLGTEYYLIQLPDPEAVTRSQSAALVRWNLPVEHAWPCNPEKMEGFVEKAAQAMFRKFAHRNPQAVFIGQLDPSATNRYYKTLASNLRGRALQLFPPAVAAFKEVEAQDSRRQTLFCLIGKEGLFCGMRSPKDANGFYPGGTKYISQNSPDTISRAGAKIAEALHYLLMHRAAPAKGSHWLELGACPGGMTSELLGRGYEVTAIDRAPLDKRLDKVKGLRFALMDVAAFRPDARMRYDAILSDMNGDALEAIRQVARLSANLNPGGIVIFTLKTPGVTGLAEMNELYSGAVAIARSSGLELFARTHLTYNRHELTLFFEPGEPA</sequence>
<dbReference type="GO" id="GO:0032259">
    <property type="term" value="P:methylation"/>
    <property type="evidence" value="ECO:0007669"/>
    <property type="project" value="InterPro"/>
</dbReference>
<evidence type="ECO:0000313" key="2">
    <source>
        <dbReference type="Proteomes" id="UP000600139"/>
    </source>
</evidence>
<keyword evidence="2" id="KW-1185">Reference proteome</keyword>
<dbReference type="InterPro" id="IPR029063">
    <property type="entry name" value="SAM-dependent_MTases_sf"/>
</dbReference>
<organism evidence="1 2">
    <name type="scientific">Luteolibacter yonseiensis</name>
    <dbReference type="NCBI Taxonomy" id="1144680"/>
    <lineage>
        <taxon>Bacteria</taxon>
        <taxon>Pseudomonadati</taxon>
        <taxon>Verrucomicrobiota</taxon>
        <taxon>Verrucomicrobiia</taxon>
        <taxon>Verrucomicrobiales</taxon>
        <taxon>Verrucomicrobiaceae</taxon>
        <taxon>Luteolibacter</taxon>
    </lineage>
</organism>
<evidence type="ECO:0008006" key="3">
    <source>
        <dbReference type="Google" id="ProtNLM"/>
    </source>
</evidence>
<reference evidence="1" key="1">
    <citation type="submission" date="2021-01" db="EMBL/GenBank/DDBJ databases">
        <title>Modified the classification status of verrucomicrobia.</title>
        <authorList>
            <person name="Feng X."/>
        </authorList>
    </citation>
    <scope>NUCLEOTIDE SEQUENCE</scope>
    <source>
        <strain evidence="1">JCM 18052</strain>
    </source>
</reference>
<name>A0A934VC72_9BACT</name>
<dbReference type="PANTHER" id="PTHR37524">
    <property type="entry name" value="RIBOSOMAL RNA LARGE SUBUNIT METHYLTRANSFERASE M"/>
    <property type="match status" value="1"/>
</dbReference>
<dbReference type="GO" id="GO:0008168">
    <property type="term" value="F:methyltransferase activity"/>
    <property type="evidence" value="ECO:0007669"/>
    <property type="project" value="InterPro"/>
</dbReference>
<dbReference type="EMBL" id="JAENIK010000011">
    <property type="protein sequence ID" value="MBK1816666.1"/>
    <property type="molecule type" value="Genomic_DNA"/>
</dbReference>